<evidence type="ECO:0000313" key="9">
    <source>
        <dbReference type="Proteomes" id="UP000255295"/>
    </source>
</evidence>
<dbReference type="PANTHER" id="PTHR42038:SF2">
    <property type="entry name" value="TERPENE CYCLASE AUSL"/>
    <property type="match status" value="1"/>
</dbReference>
<evidence type="ECO:0000256" key="1">
    <source>
        <dbReference type="ARBA" id="ARBA00004141"/>
    </source>
</evidence>
<feature type="transmembrane region" description="Helical" evidence="5">
    <location>
        <begin position="6"/>
        <end position="25"/>
    </location>
</feature>
<gene>
    <name evidence="6" type="ORF">LS41612_15310</name>
    <name evidence="7" type="ORF">NCTC10338_01628</name>
</gene>
<dbReference type="GeneID" id="48277568"/>
<evidence type="ECO:0000256" key="4">
    <source>
        <dbReference type="ARBA" id="ARBA00023136"/>
    </source>
</evidence>
<sequence>MNQDYFLLICQIGMGLFWIVTYIFIIKRGFQDEQYGMPMVAICANISWEFIFTFIYPHNDFQRIITFSWFVLDLVIMWQYLIYGRKEFKNTMSTTLFYTSFLFTLATSFLVILALSHELHDMQGIYAAFIQNLMMSGLFIGLFFARGSLAGQSMSIAVCKMIGTLFAAVAFYFYSSIPLITIISMATFMYDCLVPVTQTILNIVPVTQTI</sequence>
<dbReference type="RefSeq" id="WP_024364226.1">
    <property type="nucleotide sequence ID" value="NZ_BJNS01000016.1"/>
</dbReference>
<dbReference type="GO" id="GO:0016829">
    <property type="term" value="F:lyase activity"/>
    <property type="evidence" value="ECO:0007669"/>
    <property type="project" value="InterPro"/>
</dbReference>
<dbReference type="PANTHER" id="PTHR42038">
    <property type="match status" value="1"/>
</dbReference>
<keyword evidence="2 5" id="KW-0812">Transmembrane</keyword>
<name>A0A2S0K2E5_LYSSH</name>
<feature type="transmembrane region" description="Helical" evidence="5">
    <location>
        <begin position="165"/>
        <end position="190"/>
    </location>
</feature>
<evidence type="ECO:0000256" key="2">
    <source>
        <dbReference type="ARBA" id="ARBA00022692"/>
    </source>
</evidence>
<dbReference type="InterPro" id="IPR039020">
    <property type="entry name" value="PaxB-like"/>
</dbReference>
<protein>
    <submittedName>
        <fullName evidence="6">Uncharacterized protein</fullName>
    </submittedName>
</protein>
<feature type="transmembrane region" description="Helical" evidence="5">
    <location>
        <begin position="123"/>
        <end position="145"/>
    </location>
</feature>
<dbReference type="Proteomes" id="UP000238825">
    <property type="component" value="Chromosome"/>
</dbReference>
<dbReference type="AlphaFoldDB" id="A0A2S0K2E5"/>
<dbReference type="EMBL" id="UFSZ01000001">
    <property type="protein sequence ID" value="SUV16548.1"/>
    <property type="molecule type" value="Genomic_DNA"/>
</dbReference>
<dbReference type="GO" id="GO:0016020">
    <property type="term" value="C:membrane"/>
    <property type="evidence" value="ECO:0007669"/>
    <property type="project" value="UniProtKB-SubCell"/>
</dbReference>
<comment type="subcellular location">
    <subcellularLocation>
        <location evidence="1">Membrane</location>
        <topology evidence="1">Multi-pass membrane protein</topology>
    </subcellularLocation>
</comment>
<organism evidence="6 8">
    <name type="scientific">Lysinibacillus sphaericus</name>
    <name type="common">Bacillus sphaericus</name>
    <dbReference type="NCBI Taxonomy" id="1421"/>
    <lineage>
        <taxon>Bacteria</taxon>
        <taxon>Bacillati</taxon>
        <taxon>Bacillota</taxon>
        <taxon>Bacilli</taxon>
        <taxon>Bacillales</taxon>
        <taxon>Bacillaceae</taxon>
        <taxon>Lysinibacillus</taxon>
    </lineage>
</organism>
<dbReference type="Proteomes" id="UP000255295">
    <property type="component" value="Unassembled WGS sequence"/>
</dbReference>
<evidence type="ECO:0000256" key="3">
    <source>
        <dbReference type="ARBA" id="ARBA00022989"/>
    </source>
</evidence>
<evidence type="ECO:0000313" key="8">
    <source>
        <dbReference type="Proteomes" id="UP000238825"/>
    </source>
</evidence>
<accession>A0A2S0K2E5</accession>
<evidence type="ECO:0000313" key="6">
    <source>
        <dbReference type="EMBL" id="AVK97542.1"/>
    </source>
</evidence>
<evidence type="ECO:0000313" key="7">
    <source>
        <dbReference type="EMBL" id="SUV16548.1"/>
    </source>
</evidence>
<feature type="transmembrane region" description="Helical" evidence="5">
    <location>
        <begin position="37"/>
        <end position="58"/>
    </location>
</feature>
<evidence type="ECO:0000256" key="5">
    <source>
        <dbReference type="SAM" id="Phobius"/>
    </source>
</evidence>
<keyword evidence="4 5" id="KW-0472">Membrane</keyword>
<dbReference type="Pfam" id="PF25129">
    <property type="entry name" value="Pyr4-TMTC"/>
    <property type="match status" value="1"/>
</dbReference>
<feature type="transmembrane region" description="Helical" evidence="5">
    <location>
        <begin position="64"/>
        <end position="83"/>
    </location>
</feature>
<reference evidence="6 8" key="1">
    <citation type="submission" date="2017-03" db="EMBL/GenBank/DDBJ databases">
        <title>The whole genome sequencing and assembly of Lysinibacillus sphaericus DSM 28T strain.</title>
        <authorList>
            <person name="Lee Y.-J."/>
            <person name="Yi H."/>
            <person name="Bahn Y.-S."/>
            <person name="Kim J.F."/>
            <person name="Lee D.-W."/>
        </authorList>
    </citation>
    <scope>NUCLEOTIDE SEQUENCE [LARGE SCALE GENOMIC DNA]</scope>
    <source>
        <strain evidence="6 8">DSM 28</strain>
    </source>
</reference>
<feature type="transmembrane region" description="Helical" evidence="5">
    <location>
        <begin position="95"/>
        <end position="117"/>
    </location>
</feature>
<dbReference type="EMBL" id="CP019980">
    <property type="protein sequence ID" value="AVK97542.1"/>
    <property type="molecule type" value="Genomic_DNA"/>
</dbReference>
<keyword evidence="3 5" id="KW-1133">Transmembrane helix</keyword>
<proteinExistence type="predicted"/>
<reference evidence="7 9" key="2">
    <citation type="submission" date="2018-06" db="EMBL/GenBank/DDBJ databases">
        <authorList>
            <consortium name="Pathogen Informatics"/>
            <person name="Doyle S."/>
        </authorList>
    </citation>
    <scope>NUCLEOTIDE SEQUENCE [LARGE SCALE GENOMIC DNA]</scope>
    <source>
        <strain evidence="7 9">NCTC10338</strain>
    </source>
</reference>